<evidence type="ECO:0000256" key="3">
    <source>
        <dbReference type="ARBA" id="ARBA00022448"/>
    </source>
</evidence>
<dbReference type="PANTHER" id="PTHR10332:SF30">
    <property type="entry name" value="EQUILIBRATIVE NUCLEOTIDE TRANSPORTER 2"/>
    <property type="match status" value="1"/>
</dbReference>
<evidence type="ECO:0000256" key="1">
    <source>
        <dbReference type="ARBA" id="ARBA00004141"/>
    </source>
</evidence>
<evidence type="ECO:0000313" key="8">
    <source>
        <dbReference type="EMBL" id="KAK9689735.1"/>
    </source>
</evidence>
<feature type="transmembrane region" description="Helical" evidence="7">
    <location>
        <begin position="83"/>
        <end position="101"/>
    </location>
</feature>
<evidence type="ECO:0000313" key="9">
    <source>
        <dbReference type="Proteomes" id="UP001443914"/>
    </source>
</evidence>
<feature type="transmembrane region" description="Helical" evidence="7">
    <location>
        <begin position="45"/>
        <end position="63"/>
    </location>
</feature>
<feature type="transmembrane region" description="Helical" evidence="7">
    <location>
        <begin position="113"/>
        <end position="133"/>
    </location>
</feature>
<gene>
    <name evidence="8" type="ORF">RND81_09G077700</name>
</gene>
<sequence>MLLKGRELRTTQLHLLCYNLFAFHRRTMVPPNENGASPKLEGKHAAIIVCWLLGNGCLFPWNSMLTIEDYYVYLFPRYHSTRVLSLVYQPFALVTIALLAYNEANINTRRRNLSGYILFSVSSLAVLVLDLATSGRGGLGTYIGICVTAAAFGISDAHVQGGMVGDLSFMQPELVQSFLAGLAASGALTSTLRIFTKAFCFMPYLHFMSYNAYSYTLLYSRSFLLSSTTVQRLQLRVQKLFPLIWQPVASKKQQK</sequence>
<comment type="similarity">
    <text evidence="2">Belongs to the SLC29A/ENT transporter (TC 2.A.57) family.</text>
</comment>
<keyword evidence="3" id="KW-0813">Transport</keyword>
<organism evidence="8 9">
    <name type="scientific">Saponaria officinalis</name>
    <name type="common">Common soapwort</name>
    <name type="synonym">Lychnis saponaria</name>
    <dbReference type="NCBI Taxonomy" id="3572"/>
    <lineage>
        <taxon>Eukaryota</taxon>
        <taxon>Viridiplantae</taxon>
        <taxon>Streptophyta</taxon>
        <taxon>Embryophyta</taxon>
        <taxon>Tracheophyta</taxon>
        <taxon>Spermatophyta</taxon>
        <taxon>Magnoliopsida</taxon>
        <taxon>eudicotyledons</taxon>
        <taxon>Gunneridae</taxon>
        <taxon>Pentapetalae</taxon>
        <taxon>Caryophyllales</taxon>
        <taxon>Caryophyllaceae</taxon>
        <taxon>Caryophylleae</taxon>
        <taxon>Saponaria</taxon>
    </lineage>
</organism>
<comment type="caution">
    <text evidence="8">The sequence shown here is derived from an EMBL/GenBank/DDBJ whole genome shotgun (WGS) entry which is preliminary data.</text>
</comment>
<protein>
    <recommendedName>
        <fullName evidence="10">Equilibrative nucleotide transporter 3</fullName>
    </recommendedName>
</protein>
<comment type="subcellular location">
    <subcellularLocation>
        <location evidence="1">Membrane</location>
        <topology evidence="1">Multi-pass membrane protein</topology>
    </subcellularLocation>
</comment>
<evidence type="ECO:0000256" key="6">
    <source>
        <dbReference type="ARBA" id="ARBA00023136"/>
    </source>
</evidence>
<dbReference type="PANTHER" id="PTHR10332">
    <property type="entry name" value="EQUILIBRATIVE NUCLEOSIDE TRANSPORTER"/>
    <property type="match status" value="1"/>
</dbReference>
<evidence type="ECO:0000256" key="5">
    <source>
        <dbReference type="ARBA" id="ARBA00022989"/>
    </source>
</evidence>
<dbReference type="GO" id="GO:0005886">
    <property type="term" value="C:plasma membrane"/>
    <property type="evidence" value="ECO:0007669"/>
    <property type="project" value="TreeGrafter"/>
</dbReference>
<evidence type="ECO:0000256" key="2">
    <source>
        <dbReference type="ARBA" id="ARBA00007965"/>
    </source>
</evidence>
<dbReference type="EMBL" id="JBDFQZ010000009">
    <property type="protein sequence ID" value="KAK9689735.1"/>
    <property type="molecule type" value="Genomic_DNA"/>
</dbReference>
<keyword evidence="6 7" id="KW-0472">Membrane</keyword>
<proteinExistence type="inferred from homology"/>
<accession>A0AAW1IK67</accession>
<keyword evidence="4 7" id="KW-0812">Transmembrane</keyword>
<evidence type="ECO:0000256" key="7">
    <source>
        <dbReference type="SAM" id="Phobius"/>
    </source>
</evidence>
<name>A0AAW1IK67_SAPOF</name>
<evidence type="ECO:0000256" key="4">
    <source>
        <dbReference type="ARBA" id="ARBA00022692"/>
    </source>
</evidence>
<dbReference type="EMBL" id="JBDFQZ010000009">
    <property type="protein sequence ID" value="KAK9689731.1"/>
    <property type="molecule type" value="Genomic_DNA"/>
</dbReference>
<dbReference type="AlphaFoldDB" id="A0AAW1IK67"/>
<dbReference type="InterPro" id="IPR002259">
    <property type="entry name" value="Eqnu_transpt"/>
</dbReference>
<keyword evidence="5 7" id="KW-1133">Transmembrane helix</keyword>
<reference evidence="8 9" key="1">
    <citation type="submission" date="2024-03" db="EMBL/GenBank/DDBJ databases">
        <title>WGS assembly of Saponaria officinalis var. Norfolk2.</title>
        <authorList>
            <person name="Jenkins J."/>
            <person name="Shu S."/>
            <person name="Grimwood J."/>
            <person name="Barry K."/>
            <person name="Goodstein D."/>
            <person name="Schmutz J."/>
            <person name="Leebens-Mack J."/>
            <person name="Osbourn A."/>
        </authorList>
    </citation>
    <scope>NUCLEOTIDE SEQUENCE [LARGE SCALE GENOMIC DNA]</scope>
    <source>
        <strain evidence="9">cv. Norfolk2</strain>
        <strain evidence="8">JIC</strain>
        <tissue evidence="8">Leaf</tissue>
    </source>
</reference>
<dbReference type="Proteomes" id="UP001443914">
    <property type="component" value="Unassembled WGS sequence"/>
</dbReference>
<dbReference type="GO" id="GO:0005337">
    <property type="term" value="F:nucleoside transmembrane transporter activity"/>
    <property type="evidence" value="ECO:0007669"/>
    <property type="project" value="InterPro"/>
</dbReference>
<feature type="transmembrane region" description="Helical" evidence="7">
    <location>
        <begin position="178"/>
        <end position="206"/>
    </location>
</feature>
<keyword evidence="9" id="KW-1185">Reference proteome</keyword>
<evidence type="ECO:0008006" key="10">
    <source>
        <dbReference type="Google" id="ProtNLM"/>
    </source>
</evidence>